<dbReference type="GO" id="GO:0004499">
    <property type="term" value="F:N,N-dimethylaniline monooxygenase activity"/>
    <property type="evidence" value="ECO:0007669"/>
    <property type="project" value="UniProtKB-UniRule"/>
</dbReference>
<evidence type="ECO:0000256" key="16">
    <source>
        <dbReference type="ARBA" id="ARBA00048088"/>
    </source>
</evidence>
<protein>
    <recommendedName>
        <fullName evidence="19">Flavin-containing monooxygenase</fullName>
        <ecNumber evidence="19">1.-.-.-</ecNumber>
    </recommendedName>
</protein>
<comment type="catalytic activity">
    <reaction evidence="17">
        <text>N,N-dimethylaniline + NADPH + O2 + H(+) = N,N-dimethylaniline N-oxide + NADP(+) + H2O</text>
        <dbReference type="Rhea" id="RHEA:24468"/>
        <dbReference type="ChEBI" id="CHEBI:15377"/>
        <dbReference type="ChEBI" id="CHEBI:15378"/>
        <dbReference type="ChEBI" id="CHEBI:15379"/>
        <dbReference type="ChEBI" id="CHEBI:16269"/>
        <dbReference type="ChEBI" id="CHEBI:17735"/>
        <dbReference type="ChEBI" id="CHEBI:57783"/>
        <dbReference type="ChEBI" id="CHEBI:58349"/>
        <dbReference type="EC" id="1.14.13.8"/>
    </reaction>
    <physiologicalReaction direction="left-to-right" evidence="17">
        <dbReference type="Rhea" id="RHEA:24469"/>
    </physiologicalReaction>
</comment>
<evidence type="ECO:0000256" key="11">
    <source>
        <dbReference type="ARBA" id="ARBA00023033"/>
    </source>
</evidence>
<comment type="catalytic activity">
    <reaction evidence="16">
        <text>trimethylamine + NADPH + O2 = trimethylamine N-oxide + NADP(+) + H2O</text>
        <dbReference type="Rhea" id="RHEA:31979"/>
        <dbReference type="ChEBI" id="CHEBI:15377"/>
        <dbReference type="ChEBI" id="CHEBI:15379"/>
        <dbReference type="ChEBI" id="CHEBI:15724"/>
        <dbReference type="ChEBI" id="CHEBI:57783"/>
        <dbReference type="ChEBI" id="CHEBI:58349"/>
        <dbReference type="ChEBI" id="CHEBI:58389"/>
        <dbReference type="EC" id="1.14.13.148"/>
    </reaction>
    <physiologicalReaction direction="left-to-right" evidence="16">
        <dbReference type="Rhea" id="RHEA:31980"/>
    </physiologicalReaction>
</comment>
<dbReference type="InterPro" id="IPR036188">
    <property type="entry name" value="FAD/NAD-bd_sf"/>
</dbReference>
<dbReference type="GO" id="GO:0034899">
    <property type="term" value="F:trimethylamine monooxygenase activity"/>
    <property type="evidence" value="ECO:0007669"/>
    <property type="project" value="UniProtKB-EC"/>
</dbReference>
<keyword evidence="10 18" id="KW-0560">Oxidoreductase</keyword>
<evidence type="ECO:0000256" key="1">
    <source>
        <dbReference type="ARBA" id="ARBA00001974"/>
    </source>
</evidence>
<keyword evidence="11 18" id="KW-0503">Monooxygenase</keyword>
<name>A0A811LQG0_9BILA</name>
<dbReference type="GO" id="GO:0005789">
    <property type="term" value="C:endoplasmic reticulum membrane"/>
    <property type="evidence" value="ECO:0007669"/>
    <property type="project" value="UniProtKB-SubCell"/>
</dbReference>
<comment type="catalytic activity">
    <reaction evidence="14">
        <text>hypotaurine + NADH + O2 + H(+) = taurine + NAD(+) + H2O</text>
        <dbReference type="Rhea" id="RHEA:74111"/>
        <dbReference type="ChEBI" id="CHEBI:15377"/>
        <dbReference type="ChEBI" id="CHEBI:15378"/>
        <dbReference type="ChEBI" id="CHEBI:15379"/>
        <dbReference type="ChEBI" id="CHEBI:57540"/>
        <dbReference type="ChEBI" id="CHEBI:57853"/>
        <dbReference type="ChEBI" id="CHEBI:57945"/>
        <dbReference type="ChEBI" id="CHEBI:507393"/>
        <dbReference type="EC" id="1.14.13.8"/>
    </reaction>
    <physiologicalReaction direction="left-to-right" evidence="14">
        <dbReference type="Rhea" id="RHEA:74112"/>
    </physiologicalReaction>
</comment>
<reference evidence="21" key="1">
    <citation type="submission" date="2020-09" db="EMBL/GenBank/DDBJ databases">
        <authorList>
            <person name="Kikuchi T."/>
        </authorList>
    </citation>
    <scope>NUCLEOTIDE SEQUENCE</scope>
    <source>
        <strain evidence="21">SH1</strain>
    </source>
</reference>
<dbReference type="Pfam" id="PF00743">
    <property type="entry name" value="FMO-like"/>
    <property type="match status" value="1"/>
</dbReference>
<keyword evidence="22" id="KW-1185">Reference proteome</keyword>
<dbReference type="PRINTS" id="PR00370">
    <property type="entry name" value="FMOXYGENASE"/>
</dbReference>
<evidence type="ECO:0000256" key="13">
    <source>
        <dbReference type="ARBA" id="ARBA00045957"/>
    </source>
</evidence>
<dbReference type="GO" id="GO:0050660">
    <property type="term" value="F:flavin adenine dinucleotide binding"/>
    <property type="evidence" value="ECO:0007669"/>
    <property type="project" value="InterPro"/>
</dbReference>
<evidence type="ECO:0000256" key="15">
    <source>
        <dbReference type="ARBA" id="ARBA00048041"/>
    </source>
</evidence>
<dbReference type="FunFam" id="3.50.50.60:FF:000159">
    <property type="entry name" value="Dimethylaniline monooxygenase [N-oxide-forming]"/>
    <property type="match status" value="1"/>
</dbReference>
<keyword evidence="12 18" id="KW-0472">Membrane</keyword>
<dbReference type="Gene3D" id="3.50.50.60">
    <property type="entry name" value="FAD/NAD(P)-binding domain"/>
    <property type="match status" value="1"/>
</dbReference>
<keyword evidence="7 18" id="KW-0274">FAD</keyword>
<evidence type="ECO:0000256" key="5">
    <source>
        <dbReference type="ARBA" id="ARBA00022692"/>
    </source>
</evidence>
<dbReference type="EMBL" id="CAJFCW020000006">
    <property type="protein sequence ID" value="CAG9127883.1"/>
    <property type="molecule type" value="Genomic_DNA"/>
</dbReference>
<feature type="transmembrane region" description="Helical" evidence="20">
    <location>
        <begin position="518"/>
        <end position="540"/>
    </location>
</feature>
<comment type="cofactor">
    <cofactor evidence="1 18 19">
        <name>FAD</name>
        <dbReference type="ChEBI" id="CHEBI:57692"/>
    </cofactor>
</comment>
<evidence type="ECO:0000256" key="20">
    <source>
        <dbReference type="SAM" id="Phobius"/>
    </source>
</evidence>
<keyword evidence="9 20" id="KW-1133">Transmembrane helix</keyword>
<dbReference type="AlphaFoldDB" id="A0A811LQG0"/>
<evidence type="ECO:0000313" key="21">
    <source>
        <dbReference type="EMBL" id="CAD5230684.1"/>
    </source>
</evidence>
<evidence type="ECO:0000256" key="12">
    <source>
        <dbReference type="ARBA" id="ARBA00023136"/>
    </source>
</evidence>
<keyword evidence="8 18" id="KW-0521">NADP</keyword>
<dbReference type="PANTHER" id="PTHR23023">
    <property type="entry name" value="DIMETHYLANILINE MONOOXYGENASE"/>
    <property type="match status" value="1"/>
</dbReference>
<evidence type="ECO:0000256" key="3">
    <source>
        <dbReference type="ARBA" id="ARBA00009183"/>
    </source>
</evidence>
<dbReference type="GO" id="GO:0050661">
    <property type="term" value="F:NADP binding"/>
    <property type="evidence" value="ECO:0007669"/>
    <property type="project" value="InterPro"/>
</dbReference>
<evidence type="ECO:0000256" key="14">
    <source>
        <dbReference type="ARBA" id="ARBA00047338"/>
    </source>
</evidence>
<comment type="subcellular location">
    <subcellularLocation>
        <location evidence="2">Endoplasmic reticulum membrane</location>
        <topology evidence="2">Single-pass membrane protein</topology>
    </subcellularLocation>
</comment>
<organism evidence="21 22">
    <name type="scientific">Bursaphelenchus okinawaensis</name>
    <dbReference type="NCBI Taxonomy" id="465554"/>
    <lineage>
        <taxon>Eukaryota</taxon>
        <taxon>Metazoa</taxon>
        <taxon>Ecdysozoa</taxon>
        <taxon>Nematoda</taxon>
        <taxon>Chromadorea</taxon>
        <taxon>Rhabditida</taxon>
        <taxon>Tylenchina</taxon>
        <taxon>Tylenchomorpha</taxon>
        <taxon>Aphelenchoidea</taxon>
        <taxon>Aphelenchoididae</taxon>
        <taxon>Bursaphelenchus</taxon>
    </lineage>
</organism>
<dbReference type="InterPro" id="IPR020946">
    <property type="entry name" value="Flavin_mOase-like"/>
</dbReference>
<evidence type="ECO:0000256" key="2">
    <source>
        <dbReference type="ARBA" id="ARBA00004389"/>
    </source>
</evidence>
<accession>A0A811LQG0</accession>
<dbReference type="Proteomes" id="UP000783686">
    <property type="component" value="Unassembled WGS sequence"/>
</dbReference>
<dbReference type="EMBL" id="CAJFDH010000006">
    <property type="protein sequence ID" value="CAD5230684.1"/>
    <property type="molecule type" value="Genomic_DNA"/>
</dbReference>
<evidence type="ECO:0000256" key="6">
    <source>
        <dbReference type="ARBA" id="ARBA00022824"/>
    </source>
</evidence>
<dbReference type="InterPro" id="IPR000960">
    <property type="entry name" value="Flavin_mOase"/>
</dbReference>
<comment type="function">
    <text evidence="13">Broad spectrum monooxygenase that catalyzes the oxygenation of a wide variety of nitrogen- and sulfur-containing compounds including xenobiotics. Catalyzes the S-oxygenation of hypotaurine to produce taurine, an organic osmolyte involved in cell volume regulation as well as a variety of cytoprotective and developmental processes. In vitro, catalyzes the N-oxygenation of trimethylamine (TMA) to produce trimethylamine N-oxide (TMAO) and could therefore participate to the detoxification of this compound that is generated by the action of gut microbiota from dietary precursors such as choline, choline containing compounds, betaine or L-carnitine.</text>
</comment>
<evidence type="ECO:0000256" key="17">
    <source>
        <dbReference type="ARBA" id="ARBA00049443"/>
    </source>
</evidence>
<evidence type="ECO:0000256" key="4">
    <source>
        <dbReference type="ARBA" id="ARBA00022630"/>
    </source>
</evidence>
<evidence type="ECO:0000313" key="22">
    <source>
        <dbReference type="Proteomes" id="UP000614601"/>
    </source>
</evidence>
<gene>
    <name evidence="21" type="ORF">BOKJ2_LOCUS14264</name>
</gene>
<dbReference type="SUPFAM" id="SSF51905">
    <property type="entry name" value="FAD/NAD(P)-binding domain"/>
    <property type="match status" value="2"/>
</dbReference>
<evidence type="ECO:0000256" key="8">
    <source>
        <dbReference type="ARBA" id="ARBA00022857"/>
    </source>
</evidence>
<dbReference type="EC" id="1.-.-.-" evidence="19"/>
<sequence>MDQVKRCAIIGGSISGLTSAKWAREYGIEPVVFEAANYIGGLWKYKEEDGDLPTVMKSTVINSSKECAALSDYPPPADAGPYMHHTKFYEYIVNYAKDNHVTQHVRLNHRVNNVWKTKDYSKTGQWHVEYVDDKGTVYQEVFDAVLSCVGHHTTPNWPKEWPGQQEFEGQLTHAHSYKRSRGYDDKVVVVVGAGNSAMDIICELGRVAKQVHWSTRRGAWISPKCTDNGWPTDMAMQRRFLYYLGQFAPWLLEKYVRDKHNRHLDHNLYGIQPKHGVFNQHPTASDELPIRIASDLVLPRPDIKCFGRRSVEFIDGTVVENVDEVVFATGYRFRFGFLENGELVPVDNNKCRLYKQMYPKDKDEKNTCAVIGLAQPQGSILPVLELQARLFFDAFTGNTKLPSCDGMEKANDEYQQFLKDNFVHSERYTIEIDYMDYMNKVGDMLGCSPKPFDYLLSDPLLCYHLIFGSELPYAFRLRGPHKWSGARKAILEANKRVEMGIRKRETGTKFTYGYDNGIYVVGIVIILVVGLIVNLGMSVLA</sequence>
<comment type="similarity">
    <text evidence="3 18 19">Belongs to the FMO family.</text>
</comment>
<proteinExistence type="inferred from homology"/>
<evidence type="ECO:0000256" key="18">
    <source>
        <dbReference type="PIRNR" id="PIRNR000332"/>
    </source>
</evidence>
<keyword evidence="6 18" id="KW-0256">Endoplasmic reticulum</keyword>
<comment type="catalytic activity">
    <reaction evidence="15">
        <text>hypotaurine + NADPH + O2 + H(+) = taurine + NADP(+) + H2O</text>
        <dbReference type="Rhea" id="RHEA:69819"/>
        <dbReference type="ChEBI" id="CHEBI:15377"/>
        <dbReference type="ChEBI" id="CHEBI:15378"/>
        <dbReference type="ChEBI" id="CHEBI:15379"/>
        <dbReference type="ChEBI" id="CHEBI:57783"/>
        <dbReference type="ChEBI" id="CHEBI:57853"/>
        <dbReference type="ChEBI" id="CHEBI:58349"/>
        <dbReference type="ChEBI" id="CHEBI:507393"/>
        <dbReference type="EC" id="1.14.13.8"/>
    </reaction>
    <physiologicalReaction direction="left-to-right" evidence="15">
        <dbReference type="Rhea" id="RHEA:69820"/>
    </physiologicalReaction>
</comment>
<dbReference type="InterPro" id="IPR050346">
    <property type="entry name" value="FMO-like"/>
</dbReference>
<keyword evidence="5 20" id="KW-0812">Transmembrane</keyword>
<evidence type="ECO:0000256" key="19">
    <source>
        <dbReference type="RuleBase" id="RU361177"/>
    </source>
</evidence>
<evidence type="ECO:0000256" key="10">
    <source>
        <dbReference type="ARBA" id="ARBA00023002"/>
    </source>
</evidence>
<evidence type="ECO:0000256" key="9">
    <source>
        <dbReference type="ARBA" id="ARBA00022989"/>
    </source>
</evidence>
<comment type="caution">
    <text evidence="21">The sequence shown here is derived from an EMBL/GenBank/DDBJ whole genome shotgun (WGS) entry which is preliminary data.</text>
</comment>
<dbReference type="OrthoDB" id="66881at2759"/>
<evidence type="ECO:0000256" key="7">
    <source>
        <dbReference type="ARBA" id="ARBA00022827"/>
    </source>
</evidence>
<dbReference type="PIRSF" id="PIRSF000332">
    <property type="entry name" value="FMO"/>
    <property type="match status" value="1"/>
</dbReference>
<dbReference type="Proteomes" id="UP000614601">
    <property type="component" value="Unassembled WGS sequence"/>
</dbReference>
<keyword evidence="4 18" id="KW-0285">Flavoprotein</keyword>